<comment type="similarity">
    <text evidence="2">Belongs to the nucleoporin GLFG family.</text>
</comment>
<evidence type="ECO:0000256" key="5">
    <source>
        <dbReference type="ARBA" id="ARBA00022927"/>
    </source>
</evidence>
<gene>
    <name evidence="10" type="ORF">OSB04_029621</name>
</gene>
<keyword evidence="5" id="KW-0653">Protein transport</keyword>
<dbReference type="Proteomes" id="UP001172457">
    <property type="component" value="Chromosome 8"/>
</dbReference>
<evidence type="ECO:0000256" key="1">
    <source>
        <dbReference type="ARBA" id="ARBA00004567"/>
    </source>
</evidence>
<name>A0AA38SRD7_9ASTR</name>
<dbReference type="InterPro" id="IPR007230">
    <property type="entry name" value="Nup98_auto-Pept-S59_dom"/>
</dbReference>
<dbReference type="GO" id="GO:0006405">
    <property type="term" value="P:RNA export from nucleus"/>
    <property type="evidence" value="ECO:0007669"/>
    <property type="project" value="TreeGrafter"/>
</dbReference>
<evidence type="ECO:0000256" key="2">
    <source>
        <dbReference type="ARBA" id="ARBA00008926"/>
    </source>
</evidence>
<organism evidence="10 11">
    <name type="scientific">Centaurea solstitialis</name>
    <name type="common">yellow star-thistle</name>
    <dbReference type="NCBI Taxonomy" id="347529"/>
    <lineage>
        <taxon>Eukaryota</taxon>
        <taxon>Viridiplantae</taxon>
        <taxon>Streptophyta</taxon>
        <taxon>Embryophyta</taxon>
        <taxon>Tracheophyta</taxon>
        <taxon>Spermatophyta</taxon>
        <taxon>Magnoliopsida</taxon>
        <taxon>eudicotyledons</taxon>
        <taxon>Gunneridae</taxon>
        <taxon>Pentapetalae</taxon>
        <taxon>asterids</taxon>
        <taxon>campanulids</taxon>
        <taxon>Asterales</taxon>
        <taxon>Asteraceae</taxon>
        <taxon>Carduoideae</taxon>
        <taxon>Cardueae</taxon>
        <taxon>Centaureinae</taxon>
        <taxon>Centaurea</taxon>
    </lineage>
</organism>
<keyword evidence="11" id="KW-1185">Reference proteome</keyword>
<dbReference type="Pfam" id="PF04096">
    <property type="entry name" value="Nucleoporin2"/>
    <property type="match status" value="1"/>
</dbReference>
<proteinExistence type="inferred from homology"/>
<comment type="subcellular location">
    <subcellularLocation>
        <location evidence="1">Nucleus</location>
        <location evidence="1">Nuclear pore complex</location>
    </subcellularLocation>
</comment>
<dbReference type="PANTHER" id="PTHR23198">
    <property type="entry name" value="NUCLEOPORIN"/>
    <property type="match status" value="1"/>
</dbReference>
<keyword evidence="8" id="KW-0539">Nucleus</keyword>
<keyword evidence="4" id="KW-0509">mRNA transport</keyword>
<dbReference type="InterPro" id="IPR037665">
    <property type="entry name" value="Nucleoporin_S59-like"/>
</dbReference>
<dbReference type="GO" id="GO:0006606">
    <property type="term" value="P:protein import into nucleus"/>
    <property type="evidence" value="ECO:0007669"/>
    <property type="project" value="TreeGrafter"/>
</dbReference>
<evidence type="ECO:0000313" key="10">
    <source>
        <dbReference type="EMBL" id="KAJ9536888.1"/>
    </source>
</evidence>
<dbReference type="PROSITE" id="PS51434">
    <property type="entry name" value="NUP_C"/>
    <property type="match status" value="1"/>
</dbReference>
<reference evidence="10" key="1">
    <citation type="submission" date="2023-03" db="EMBL/GenBank/DDBJ databases">
        <title>Chromosome-scale reference genome and RAD-based genetic map of yellow starthistle (Centaurea solstitialis) reveal putative structural variation and QTLs associated with invader traits.</title>
        <authorList>
            <person name="Reatini B."/>
            <person name="Cang F.A."/>
            <person name="Jiang Q."/>
            <person name="Mckibben M.T.W."/>
            <person name="Barker M.S."/>
            <person name="Rieseberg L.H."/>
            <person name="Dlugosch K.M."/>
        </authorList>
    </citation>
    <scope>NUCLEOTIDE SEQUENCE</scope>
    <source>
        <strain evidence="10">CAN-66</strain>
        <tissue evidence="10">Leaf</tissue>
    </source>
</reference>
<dbReference type="GO" id="GO:0017056">
    <property type="term" value="F:structural constituent of nuclear pore"/>
    <property type="evidence" value="ECO:0007669"/>
    <property type="project" value="InterPro"/>
</dbReference>
<dbReference type="InterPro" id="IPR036903">
    <property type="entry name" value="Nup98_auto-Pept-S59_dom_sf"/>
</dbReference>
<evidence type="ECO:0000259" key="9">
    <source>
        <dbReference type="PROSITE" id="PS51434"/>
    </source>
</evidence>
<evidence type="ECO:0000256" key="6">
    <source>
        <dbReference type="ARBA" id="ARBA00023010"/>
    </source>
</evidence>
<evidence type="ECO:0000256" key="3">
    <source>
        <dbReference type="ARBA" id="ARBA00022448"/>
    </source>
</evidence>
<dbReference type="GO" id="GO:0003723">
    <property type="term" value="F:RNA binding"/>
    <property type="evidence" value="ECO:0007669"/>
    <property type="project" value="TreeGrafter"/>
</dbReference>
<dbReference type="AlphaFoldDB" id="A0AA38SRD7"/>
<sequence>MSYRPPLPGTRPPLGYVYNAEPPFGLLRLPFHPAFSQKVIDDESNIEALMPKLRHSYYYTKPTIEELAVKERAEPGYCHRGLRGFVVGRDGVGSIKFLGRTDVRWLDLESFITFDDDGRFTSRFEKTNPVHDFSSTAEITLLVNKEEIDVQTLISKTTSDSKKGLEFVSYDPVNEEVKFQVKYLSTLGKIQFFKRRSLRSKMLQNSDELKKRNILAGAEENDERQ</sequence>
<dbReference type="GO" id="GO:0000973">
    <property type="term" value="P:post-transcriptional tethering of RNA polymerase II gene DNA at nuclear periphery"/>
    <property type="evidence" value="ECO:0007669"/>
    <property type="project" value="TreeGrafter"/>
</dbReference>
<accession>A0AA38SRD7</accession>
<evidence type="ECO:0000256" key="8">
    <source>
        <dbReference type="ARBA" id="ARBA00023242"/>
    </source>
</evidence>
<dbReference type="EMBL" id="JARYMX010000008">
    <property type="protein sequence ID" value="KAJ9536888.1"/>
    <property type="molecule type" value="Genomic_DNA"/>
</dbReference>
<feature type="domain" description="Peptidase S59" evidence="9">
    <location>
        <begin position="55"/>
        <end position="184"/>
    </location>
</feature>
<protein>
    <recommendedName>
        <fullName evidence="9">Peptidase S59 domain-containing protein</fullName>
    </recommendedName>
</protein>
<dbReference type="GO" id="GO:0044614">
    <property type="term" value="C:nuclear pore cytoplasmic filaments"/>
    <property type="evidence" value="ECO:0007669"/>
    <property type="project" value="TreeGrafter"/>
</dbReference>
<dbReference type="Gene3D" id="3.30.1610.10">
    <property type="entry name" value="Peptidase S59, nucleoporin"/>
    <property type="match status" value="1"/>
</dbReference>
<dbReference type="PANTHER" id="PTHR23198:SF6">
    <property type="entry name" value="NUCLEAR PORE COMPLEX PROTEIN NUP98-NUP96"/>
    <property type="match status" value="1"/>
</dbReference>
<dbReference type="GO" id="GO:0051028">
    <property type="term" value="P:mRNA transport"/>
    <property type="evidence" value="ECO:0007669"/>
    <property type="project" value="UniProtKB-KW"/>
</dbReference>
<keyword evidence="6" id="KW-0811">Translocation</keyword>
<comment type="caution">
    <text evidence="10">The sequence shown here is derived from an EMBL/GenBank/DDBJ whole genome shotgun (WGS) entry which is preliminary data.</text>
</comment>
<evidence type="ECO:0000256" key="4">
    <source>
        <dbReference type="ARBA" id="ARBA00022816"/>
    </source>
</evidence>
<dbReference type="GO" id="GO:0034398">
    <property type="term" value="P:telomere tethering at nuclear periphery"/>
    <property type="evidence" value="ECO:0007669"/>
    <property type="project" value="TreeGrafter"/>
</dbReference>
<dbReference type="SUPFAM" id="SSF82215">
    <property type="entry name" value="C-terminal autoproteolytic domain of nucleoporin nup98"/>
    <property type="match status" value="1"/>
</dbReference>
<evidence type="ECO:0000256" key="7">
    <source>
        <dbReference type="ARBA" id="ARBA00023132"/>
    </source>
</evidence>
<keyword evidence="3" id="KW-0813">Transport</keyword>
<keyword evidence="7" id="KW-0906">Nuclear pore complex</keyword>
<evidence type="ECO:0000313" key="11">
    <source>
        <dbReference type="Proteomes" id="UP001172457"/>
    </source>
</evidence>
<dbReference type="GO" id="GO:0008139">
    <property type="term" value="F:nuclear localization sequence binding"/>
    <property type="evidence" value="ECO:0007669"/>
    <property type="project" value="TreeGrafter"/>
</dbReference>